<dbReference type="AlphaFoldDB" id="A0A1L0BZ95"/>
<feature type="compositionally biased region" description="Basic and acidic residues" evidence="6">
    <location>
        <begin position="742"/>
        <end position="752"/>
    </location>
</feature>
<protein>
    <submittedName>
        <fullName evidence="9">CIC11C00000003853</fullName>
    </submittedName>
</protein>
<feature type="compositionally biased region" description="Low complexity" evidence="6">
    <location>
        <begin position="48"/>
        <end position="58"/>
    </location>
</feature>
<keyword evidence="3 7" id="KW-0812">Transmembrane</keyword>
<dbReference type="Proteomes" id="UP000182334">
    <property type="component" value="Chromosome VI"/>
</dbReference>
<evidence type="ECO:0000256" key="4">
    <source>
        <dbReference type="ARBA" id="ARBA00022989"/>
    </source>
</evidence>
<comment type="similarity">
    <text evidence="2">Belongs to the YSP2 family.</text>
</comment>
<dbReference type="Pfam" id="PF02893">
    <property type="entry name" value="GRAM"/>
    <property type="match status" value="1"/>
</dbReference>
<gene>
    <name evidence="9" type="ORF">SAMEA4029010_CIC11G00000003853</name>
</gene>
<dbReference type="InterPro" id="IPR004182">
    <property type="entry name" value="GRAM"/>
</dbReference>
<dbReference type="PROSITE" id="PS51778">
    <property type="entry name" value="VAST"/>
    <property type="match status" value="1"/>
</dbReference>
<dbReference type="PANTHER" id="PTHR23319:SF4">
    <property type="entry name" value="GRAM DOMAIN CONTAINING 1B, ISOFORM E"/>
    <property type="match status" value="1"/>
</dbReference>
<dbReference type="Pfam" id="PF16016">
    <property type="entry name" value="VASt"/>
    <property type="match status" value="1"/>
</dbReference>
<dbReference type="InterPro" id="IPR031968">
    <property type="entry name" value="VASt"/>
</dbReference>
<keyword evidence="10" id="KW-1185">Reference proteome</keyword>
<evidence type="ECO:0000256" key="7">
    <source>
        <dbReference type="SAM" id="Phobius"/>
    </source>
</evidence>
<dbReference type="GO" id="GO:0005789">
    <property type="term" value="C:endoplasmic reticulum membrane"/>
    <property type="evidence" value="ECO:0007669"/>
    <property type="project" value="TreeGrafter"/>
</dbReference>
<evidence type="ECO:0000259" key="8">
    <source>
        <dbReference type="PROSITE" id="PS51778"/>
    </source>
</evidence>
<dbReference type="OrthoDB" id="2162691at2759"/>
<keyword evidence="5 7" id="KW-0472">Membrane</keyword>
<accession>A0A1L0BZ95</accession>
<dbReference type="GO" id="GO:0005739">
    <property type="term" value="C:mitochondrion"/>
    <property type="evidence" value="ECO:0007669"/>
    <property type="project" value="TreeGrafter"/>
</dbReference>
<name>A0A1L0BZ95_9ASCO</name>
<feature type="transmembrane region" description="Helical" evidence="7">
    <location>
        <begin position="779"/>
        <end position="802"/>
    </location>
</feature>
<evidence type="ECO:0000313" key="10">
    <source>
        <dbReference type="Proteomes" id="UP000182334"/>
    </source>
</evidence>
<evidence type="ECO:0000256" key="1">
    <source>
        <dbReference type="ARBA" id="ARBA00004167"/>
    </source>
</evidence>
<dbReference type="GO" id="GO:0032934">
    <property type="term" value="F:sterol binding"/>
    <property type="evidence" value="ECO:0007669"/>
    <property type="project" value="TreeGrafter"/>
</dbReference>
<comment type="subcellular location">
    <subcellularLocation>
        <location evidence="1">Membrane</location>
        <topology evidence="1">Single-pass membrane protein</topology>
    </subcellularLocation>
</comment>
<evidence type="ECO:0000256" key="5">
    <source>
        <dbReference type="ARBA" id="ARBA00023136"/>
    </source>
</evidence>
<dbReference type="InterPro" id="IPR051482">
    <property type="entry name" value="Cholesterol_transport"/>
</dbReference>
<dbReference type="GO" id="GO:0032541">
    <property type="term" value="C:cortical endoplasmic reticulum"/>
    <property type="evidence" value="ECO:0007669"/>
    <property type="project" value="TreeGrafter"/>
</dbReference>
<keyword evidence="4 7" id="KW-1133">Transmembrane helix</keyword>
<dbReference type="Gene3D" id="2.30.29.30">
    <property type="entry name" value="Pleckstrin-homology domain (PH domain)/Phosphotyrosine-binding domain (PTB)"/>
    <property type="match status" value="1"/>
</dbReference>
<feature type="compositionally biased region" description="Polar residues" evidence="6">
    <location>
        <begin position="12"/>
        <end position="29"/>
    </location>
</feature>
<evidence type="ECO:0000256" key="2">
    <source>
        <dbReference type="ARBA" id="ARBA00006582"/>
    </source>
</evidence>
<dbReference type="GO" id="GO:0140268">
    <property type="term" value="C:endoplasmic reticulum-plasma membrane contact site"/>
    <property type="evidence" value="ECO:0007669"/>
    <property type="project" value="TreeGrafter"/>
</dbReference>
<dbReference type="PANTHER" id="PTHR23319">
    <property type="entry name" value="GRAM DOMAIN CONTAINING 1B, ISOFORM E"/>
    <property type="match status" value="1"/>
</dbReference>
<feature type="region of interest" description="Disordered" evidence="6">
    <location>
        <begin position="1"/>
        <end position="63"/>
    </location>
</feature>
<evidence type="ECO:0000256" key="3">
    <source>
        <dbReference type="ARBA" id="ARBA00022692"/>
    </source>
</evidence>
<feature type="region of interest" description="Disordered" evidence="6">
    <location>
        <begin position="466"/>
        <end position="514"/>
    </location>
</feature>
<feature type="compositionally biased region" description="Basic residues" evidence="6">
    <location>
        <begin position="756"/>
        <end position="769"/>
    </location>
</feature>
<dbReference type="STRING" id="45354.A0A1L0BZ95"/>
<evidence type="ECO:0000313" key="9">
    <source>
        <dbReference type="EMBL" id="SGZ56671.1"/>
    </source>
</evidence>
<dbReference type="SMART" id="SM00568">
    <property type="entry name" value="GRAM"/>
    <property type="match status" value="1"/>
</dbReference>
<sequence>MDDDDDAWSYKFPSSSDLLPTRARSQSTLRAPLKDPNMIVMPADSDSDLSLSDSNLSNGDDENARIEVEDADQSATSENVLSSTDAAEQAKVSTESLLSKKLALVVVAPPARNSLTPLYAPAPGLLQPAFMLKSGPANPQTTKEEANSIILKETNTNALAINTTGISDTSGMSPPLTPTTKHDFSNSVRIWQQQQQQSAELEDKQDESLELVSEEASFFRKTFGNLASSPIFNPSSSAQLDSRVDPPDNVASPKIITYRKTSHQRTESENYDNGLRQERFDPKLYVNEKYGDTIYRYATMKRNVDFHQLFRSLDLTDRLLDDFACALSREILLQGRIYVTEHSVCFNLNLLGWVTSLVVPFADIVRIDKKSTAGLFPNGISIETADAKHNFASFLSRDSTFEFIRTIWLTSTGKNLEDLDQLAPDVSSVSSEDQKLNNARKISNFILSIDDDEHNLLLWDKNGLDYEDEDASEDGEEDDYSDDGSEEDDESDASKEAKIPHDSPIESSDSKEEKLSSYNELLTLGTQLRKLKDDSGYKNLGPDVHAPTKVTQQFSDCDSEIELCNESINAPMGVVFDIMFGNNDTSFQRQFLENHDASEIDQFDAFHPIEDEPTKLERTYTYRRALGYSIGPKSTKCEVSEVVEHLNFADYIVVLNTTSTPDVPSGGSFSVKTRYYFTWGEANMTQLRMAYFVKWTGRSWIKNVVEKLTLSAQIAVTKDMIKELNEEIAKHTVSVSGPVEVTQREREPERKPSVTKTRKKKSKTPKAKKITSTPKSTNWLLTIGIIFGIFMLTAILFTQVMLVRSLGETRELVSRQMVITTSLLCLLSSEHHGWWEKMKTSHGDSKQELASYYARQALQLLVDESSDPNLKALAANLL</sequence>
<feature type="compositionally biased region" description="Acidic residues" evidence="6">
    <location>
        <begin position="466"/>
        <end position="491"/>
    </location>
</feature>
<dbReference type="EMBL" id="LT635761">
    <property type="protein sequence ID" value="SGZ56671.1"/>
    <property type="molecule type" value="Genomic_DNA"/>
</dbReference>
<feature type="compositionally biased region" description="Basic and acidic residues" evidence="6">
    <location>
        <begin position="492"/>
        <end position="514"/>
    </location>
</feature>
<organism evidence="9 10">
    <name type="scientific">Sungouiella intermedia</name>
    <dbReference type="NCBI Taxonomy" id="45354"/>
    <lineage>
        <taxon>Eukaryota</taxon>
        <taxon>Fungi</taxon>
        <taxon>Dikarya</taxon>
        <taxon>Ascomycota</taxon>
        <taxon>Saccharomycotina</taxon>
        <taxon>Pichiomycetes</taxon>
        <taxon>Metschnikowiaceae</taxon>
        <taxon>Sungouiella</taxon>
    </lineage>
</organism>
<dbReference type="GO" id="GO:0005886">
    <property type="term" value="C:plasma membrane"/>
    <property type="evidence" value="ECO:0007669"/>
    <property type="project" value="TreeGrafter"/>
</dbReference>
<dbReference type="GO" id="GO:0032366">
    <property type="term" value="P:intracellular sterol transport"/>
    <property type="evidence" value="ECO:0007669"/>
    <property type="project" value="TreeGrafter"/>
</dbReference>
<feature type="region of interest" description="Disordered" evidence="6">
    <location>
        <begin position="737"/>
        <end position="771"/>
    </location>
</feature>
<evidence type="ECO:0000256" key="6">
    <source>
        <dbReference type="SAM" id="MobiDB-lite"/>
    </source>
</evidence>
<dbReference type="CDD" id="cd13220">
    <property type="entry name" value="PH-GRAM_GRAMDC"/>
    <property type="match status" value="1"/>
</dbReference>
<reference evidence="9 10" key="1">
    <citation type="submission" date="2016-10" db="EMBL/GenBank/DDBJ databases">
        <authorList>
            <person name="de Groot N.N."/>
        </authorList>
    </citation>
    <scope>NUCLEOTIDE SEQUENCE [LARGE SCALE GENOMIC DNA]</scope>
    <source>
        <strain evidence="9 10">CBS 141442</strain>
    </source>
</reference>
<dbReference type="GO" id="GO:0120015">
    <property type="term" value="F:sterol transfer activity"/>
    <property type="evidence" value="ECO:0007669"/>
    <property type="project" value="TreeGrafter"/>
</dbReference>
<dbReference type="InterPro" id="IPR011993">
    <property type="entry name" value="PH-like_dom_sf"/>
</dbReference>
<feature type="domain" description="VASt" evidence="8">
    <location>
        <begin position="559"/>
        <end position="732"/>
    </location>
</feature>
<proteinExistence type="inferred from homology"/>